<gene>
    <name evidence="2" type="primary">LOC112055157</name>
</gene>
<keyword evidence="2" id="KW-0687">Ribonucleoprotein</keyword>
<dbReference type="InterPro" id="IPR044884">
    <property type="entry name" value="Ribosomal_mL55_sf"/>
</dbReference>
<dbReference type="GO" id="GO:0005762">
    <property type="term" value="C:mitochondrial large ribosomal subunit"/>
    <property type="evidence" value="ECO:0007669"/>
    <property type="project" value="InterPro"/>
</dbReference>
<reference evidence="2" key="1">
    <citation type="submission" date="2025-08" db="UniProtKB">
        <authorList>
            <consortium name="RefSeq"/>
        </authorList>
    </citation>
    <scope>IDENTIFICATION</scope>
</reference>
<sequence>MNNPGIKLTTMICNHYFRRNLNNNVASITRIHREIFTRMYPTKVVLPNGASINIRYHEPRKIIKLPLDLSALSEDEKKARLEKRKPKRKVKVTEIVEDNFNAKKYLKYIKK</sequence>
<protein>
    <submittedName>
        <fullName evidence="2">39S ribosomal protein L55, mitochondrial</fullName>
    </submittedName>
</protein>
<dbReference type="RefSeq" id="XP_023950930.1">
    <property type="nucleotide sequence ID" value="XM_024095162.2"/>
</dbReference>
<proteinExistence type="predicted"/>
<evidence type="ECO:0000313" key="2">
    <source>
        <dbReference type="RefSeq" id="XP_023950930.1"/>
    </source>
</evidence>
<dbReference type="GeneID" id="112055157"/>
<dbReference type="PANTHER" id="PTHR34095:SF1">
    <property type="entry name" value="LARGE RIBOSOMAL SUBUNIT PROTEIN ML55"/>
    <property type="match status" value="1"/>
</dbReference>
<dbReference type="InterPro" id="IPR018615">
    <property type="entry name" value="Ribosomal_mL55"/>
</dbReference>
<dbReference type="KEGG" id="bany:112055157"/>
<dbReference type="Pfam" id="PF09776">
    <property type="entry name" value="Mitoc_L55"/>
    <property type="match status" value="1"/>
</dbReference>
<accession>A0A6J1NTB2</accession>
<dbReference type="Proteomes" id="UP001652582">
    <property type="component" value="Chromosome 7"/>
</dbReference>
<dbReference type="Gene3D" id="6.20.130.20">
    <property type="entry name" value="Mitochondrial ribosomal protein L55"/>
    <property type="match status" value="1"/>
</dbReference>
<keyword evidence="1" id="KW-1185">Reference proteome</keyword>
<name>A0A6J1NTB2_BICAN</name>
<dbReference type="CTD" id="128308"/>
<organism evidence="1 2">
    <name type="scientific">Bicyclus anynana</name>
    <name type="common">Squinting bush brown butterfly</name>
    <dbReference type="NCBI Taxonomy" id="110368"/>
    <lineage>
        <taxon>Eukaryota</taxon>
        <taxon>Metazoa</taxon>
        <taxon>Ecdysozoa</taxon>
        <taxon>Arthropoda</taxon>
        <taxon>Hexapoda</taxon>
        <taxon>Insecta</taxon>
        <taxon>Pterygota</taxon>
        <taxon>Neoptera</taxon>
        <taxon>Endopterygota</taxon>
        <taxon>Lepidoptera</taxon>
        <taxon>Glossata</taxon>
        <taxon>Ditrysia</taxon>
        <taxon>Papilionoidea</taxon>
        <taxon>Nymphalidae</taxon>
        <taxon>Satyrinae</taxon>
        <taxon>Satyrini</taxon>
        <taxon>Mycalesina</taxon>
        <taxon>Bicyclus</taxon>
    </lineage>
</organism>
<evidence type="ECO:0000313" key="1">
    <source>
        <dbReference type="Proteomes" id="UP001652582"/>
    </source>
</evidence>
<keyword evidence="2" id="KW-0689">Ribosomal protein</keyword>
<dbReference type="AlphaFoldDB" id="A0A6J1NTB2"/>
<dbReference type="OrthoDB" id="9986315at2759"/>
<dbReference type="PANTHER" id="PTHR34095">
    <property type="entry name" value="39S RIBOSOMAL PROTEIN L55, MITOCHONDRIAL"/>
    <property type="match status" value="1"/>
</dbReference>
<dbReference type="GO" id="GO:0003735">
    <property type="term" value="F:structural constituent of ribosome"/>
    <property type="evidence" value="ECO:0007669"/>
    <property type="project" value="InterPro"/>
</dbReference>
<dbReference type="GO" id="GO:0006412">
    <property type="term" value="P:translation"/>
    <property type="evidence" value="ECO:0007669"/>
    <property type="project" value="TreeGrafter"/>
</dbReference>